<evidence type="ECO:0000313" key="4">
    <source>
        <dbReference type="EMBL" id="MBB5709648.1"/>
    </source>
</evidence>
<evidence type="ECO:0000256" key="2">
    <source>
        <dbReference type="PROSITE-ProRule" id="PRU00169"/>
    </source>
</evidence>
<dbReference type="SUPFAM" id="SSF52172">
    <property type="entry name" value="CheY-like"/>
    <property type="match status" value="1"/>
</dbReference>
<proteinExistence type="predicted"/>
<accession>A0A840YFU6</accession>
<keyword evidence="5" id="KW-1185">Reference proteome</keyword>
<dbReference type="InterPro" id="IPR050595">
    <property type="entry name" value="Bact_response_regulator"/>
</dbReference>
<protein>
    <submittedName>
        <fullName evidence="4">CheY-like chemotaxis protein</fullName>
    </submittedName>
</protein>
<organism evidence="4 5">
    <name type="scientific">Sphingomonas xinjiangensis</name>
    <dbReference type="NCBI Taxonomy" id="643568"/>
    <lineage>
        <taxon>Bacteria</taxon>
        <taxon>Pseudomonadati</taxon>
        <taxon>Pseudomonadota</taxon>
        <taxon>Alphaproteobacteria</taxon>
        <taxon>Sphingomonadales</taxon>
        <taxon>Sphingomonadaceae</taxon>
        <taxon>Sphingomonas</taxon>
    </lineage>
</organism>
<evidence type="ECO:0000313" key="5">
    <source>
        <dbReference type="Proteomes" id="UP000527143"/>
    </source>
</evidence>
<dbReference type="SMART" id="SM00448">
    <property type="entry name" value="REC"/>
    <property type="match status" value="1"/>
</dbReference>
<evidence type="ECO:0000259" key="3">
    <source>
        <dbReference type="PROSITE" id="PS50110"/>
    </source>
</evidence>
<dbReference type="Pfam" id="PF00072">
    <property type="entry name" value="Response_reg"/>
    <property type="match status" value="1"/>
</dbReference>
<keyword evidence="1 2" id="KW-0597">Phosphoprotein</keyword>
<dbReference type="GO" id="GO:0000160">
    <property type="term" value="P:phosphorelay signal transduction system"/>
    <property type="evidence" value="ECO:0007669"/>
    <property type="project" value="InterPro"/>
</dbReference>
<dbReference type="InterPro" id="IPR011006">
    <property type="entry name" value="CheY-like_superfamily"/>
</dbReference>
<gene>
    <name evidence="4" type="ORF">FHT02_000870</name>
</gene>
<feature type="domain" description="Response regulatory" evidence="3">
    <location>
        <begin position="6"/>
        <end position="121"/>
    </location>
</feature>
<comment type="caution">
    <text evidence="4">The sequence shown here is derived from an EMBL/GenBank/DDBJ whole genome shotgun (WGS) entry which is preliminary data.</text>
</comment>
<dbReference type="PROSITE" id="PS50110">
    <property type="entry name" value="RESPONSE_REGULATORY"/>
    <property type="match status" value="1"/>
</dbReference>
<evidence type="ECO:0000256" key="1">
    <source>
        <dbReference type="ARBA" id="ARBA00022553"/>
    </source>
</evidence>
<dbReference type="PANTHER" id="PTHR44591">
    <property type="entry name" value="STRESS RESPONSE REGULATOR PROTEIN 1"/>
    <property type="match status" value="1"/>
</dbReference>
<dbReference type="RefSeq" id="WP_184084677.1">
    <property type="nucleotide sequence ID" value="NZ_JACIJF010000002.1"/>
</dbReference>
<reference evidence="4 5" key="1">
    <citation type="submission" date="2020-08" db="EMBL/GenBank/DDBJ databases">
        <title>Genomic Encyclopedia of Type Strains, Phase IV (KMG-IV): sequencing the most valuable type-strain genomes for metagenomic binning, comparative biology and taxonomic classification.</title>
        <authorList>
            <person name="Goeker M."/>
        </authorList>
    </citation>
    <scope>NUCLEOTIDE SEQUENCE [LARGE SCALE GENOMIC DNA]</scope>
    <source>
        <strain evidence="4 5">DSM 26736</strain>
    </source>
</reference>
<dbReference type="InterPro" id="IPR001789">
    <property type="entry name" value="Sig_transdc_resp-reg_receiver"/>
</dbReference>
<sequence length="131" mass="13807">MSKSLLLLLVEDEPMIMHIIEDALTDGGYEVLTALDGSEALGLMKKHGQDVAGIVTDIRLGGEMDGWAVARQGREQKPELAVIYMTGDSAADWAANGVPKSVLLQKPFAPAQVVTAISTLLTATDSSIQAG</sequence>
<dbReference type="Proteomes" id="UP000527143">
    <property type="component" value="Unassembled WGS sequence"/>
</dbReference>
<dbReference type="EMBL" id="JACIJF010000002">
    <property type="protein sequence ID" value="MBB5709648.1"/>
    <property type="molecule type" value="Genomic_DNA"/>
</dbReference>
<name>A0A840YFU6_9SPHN</name>
<dbReference type="AlphaFoldDB" id="A0A840YFU6"/>
<dbReference type="Gene3D" id="3.40.50.2300">
    <property type="match status" value="1"/>
</dbReference>
<dbReference type="PANTHER" id="PTHR44591:SF21">
    <property type="entry name" value="TWO-COMPONENT RESPONSE REGULATOR"/>
    <property type="match status" value="1"/>
</dbReference>
<feature type="modified residue" description="4-aspartylphosphate" evidence="2">
    <location>
        <position position="57"/>
    </location>
</feature>